<organism evidence="2 3">
    <name type="scientific">Streptomyces synnematoformans</name>
    <dbReference type="NCBI Taxonomy" id="415721"/>
    <lineage>
        <taxon>Bacteria</taxon>
        <taxon>Bacillati</taxon>
        <taxon>Actinomycetota</taxon>
        <taxon>Actinomycetes</taxon>
        <taxon>Kitasatosporales</taxon>
        <taxon>Streptomycetaceae</taxon>
        <taxon>Streptomyces</taxon>
    </lineage>
</organism>
<protein>
    <recommendedName>
        <fullName evidence="4">Integral membrane protein</fullName>
    </recommendedName>
</protein>
<gene>
    <name evidence="2" type="ORF">GCM10009802_46870</name>
</gene>
<comment type="caution">
    <text evidence="2">The sequence shown here is derived from an EMBL/GenBank/DDBJ whole genome shotgun (WGS) entry which is preliminary data.</text>
</comment>
<keyword evidence="3" id="KW-1185">Reference proteome</keyword>
<dbReference type="Proteomes" id="UP001500443">
    <property type="component" value="Unassembled WGS sequence"/>
</dbReference>
<keyword evidence="1" id="KW-0812">Transmembrane</keyword>
<feature type="transmembrane region" description="Helical" evidence="1">
    <location>
        <begin position="49"/>
        <end position="68"/>
    </location>
</feature>
<evidence type="ECO:0000313" key="2">
    <source>
        <dbReference type="EMBL" id="GAA2137648.1"/>
    </source>
</evidence>
<reference evidence="3" key="1">
    <citation type="journal article" date="2019" name="Int. J. Syst. Evol. Microbiol.">
        <title>The Global Catalogue of Microorganisms (GCM) 10K type strain sequencing project: providing services to taxonomists for standard genome sequencing and annotation.</title>
        <authorList>
            <consortium name="The Broad Institute Genomics Platform"/>
            <consortium name="The Broad Institute Genome Sequencing Center for Infectious Disease"/>
            <person name="Wu L."/>
            <person name="Ma J."/>
        </authorList>
    </citation>
    <scope>NUCLEOTIDE SEQUENCE [LARGE SCALE GENOMIC DNA]</scope>
    <source>
        <strain evidence="3">JCM 15481</strain>
    </source>
</reference>
<keyword evidence="1" id="KW-0472">Membrane</keyword>
<evidence type="ECO:0000313" key="3">
    <source>
        <dbReference type="Proteomes" id="UP001500443"/>
    </source>
</evidence>
<dbReference type="RefSeq" id="WP_344291978.1">
    <property type="nucleotide sequence ID" value="NZ_BAAAPF010000187.1"/>
</dbReference>
<evidence type="ECO:0000256" key="1">
    <source>
        <dbReference type="SAM" id="Phobius"/>
    </source>
</evidence>
<name>A0ABP5KUP4_9ACTN</name>
<accession>A0ABP5KUP4</accession>
<proteinExistence type="predicted"/>
<keyword evidence="1" id="KW-1133">Transmembrane helix</keyword>
<evidence type="ECO:0008006" key="4">
    <source>
        <dbReference type="Google" id="ProtNLM"/>
    </source>
</evidence>
<feature type="transmembrane region" description="Helical" evidence="1">
    <location>
        <begin position="7"/>
        <end position="29"/>
    </location>
</feature>
<feature type="transmembrane region" description="Helical" evidence="1">
    <location>
        <begin position="98"/>
        <end position="124"/>
    </location>
</feature>
<sequence>MRSLLRTFLFQLLSSVLVAGAAVGAWVVWLGWDQRRDRVGYRETGPYEAWQVGGLVLTLLAAVALVAYVRHFVPAVLGSTAGLTCASFYDWSDDDSGLFLIGVGLVLMGTFVGSALVAVVVGALGGKDRAGEPPANGGR</sequence>
<dbReference type="EMBL" id="BAAAPF010000187">
    <property type="protein sequence ID" value="GAA2137648.1"/>
    <property type="molecule type" value="Genomic_DNA"/>
</dbReference>